<comment type="catalytic activity">
    <reaction evidence="1">
        <text>[protein]-peptidylproline (omega=180) = [protein]-peptidylproline (omega=0)</text>
        <dbReference type="Rhea" id="RHEA:16237"/>
        <dbReference type="Rhea" id="RHEA-COMP:10747"/>
        <dbReference type="Rhea" id="RHEA-COMP:10748"/>
        <dbReference type="ChEBI" id="CHEBI:83833"/>
        <dbReference type="ChEBI" id="CHEBI:83834"/>
        <dbReference type="EC" id="5.2.1.8"/>
    </reaction>
</comment>
<keyword evidence="8" id="KW-1185">Reference proteome</keyword>
<dbReference type="OrthoDB" id="3099644at2759"/>
<protein>
    <recommendedName>
        <fullName evidence="2">peptidylprolyl isomerase</fullName>
        <ecNumber evidence="2">5.2.1.8</ecNumber>
    </recommendedName>
</protein>
<feature type="compositionally biased region" description="Polar residues" evidence="5">
    <location>
        <begin position="8"/>
        <end position="20"/>
    </location>
</feature>
<dbReference type="AlphaFoldDB" id="A0A9P6A025"/>
<organism evidence="7 8">
    <name type="scientific">Pleurotus eryngii</name>
    <name type="common">Boletus of the steppes</name>
    <dbReference type="NCBI Taxonomy" id="5323"/>
    <lineage>
        <taxon>Eukaryota</taxon>
        <taxon>Fungi</taxon>
        <taxon>Dikarya</taxon>
        <taxon>Basidiomycota</taxon>
        <taxon>Agaricomycotina</taxon>
        <taxon>Agaricomycetes</taxon>
        <taxon>Agaricomycetidae</taxon>
        <taxon>Agaricales</taxon>
        <taxon>Pleurotineae</taxon>
        <taxon>Pleurotaceae</taxon>
        <taxon>Pleurotus</taxon>
    </lineage>
</organism>
<dbReference type="Pfam" id="PF00254">
    <property type="entry name" value="FKBP_C"/>
    <property type="match status" value="1"/>
</dbReference>
<name>A0A9P6A025_PLEER</name>
<dbReference type="InterPro" id="IPR046357">
    <property type="entry name" value="PPIase_dom_sf"/>
</dbReference>
<sequence length="187" mass="19525">MKGHKQKANTITDNKTSTLPSKRKPVTRLGSVTISSARAMMVTASTAAIAPTAPASAPTTVAAATTTLTFMLPNGMKCTEKSMGKFTGPAVHVGDDVEIYFVMSLPGSFKFTVGNPAIIEGLNTGIVGMHHIGECHIEIPAALAFKKTIPVKGLVYGARGKGVIPLGSKILMKVKLCYIILPISGTT</sequence>
<comment type="caution">
    <text evidence="7">The sequence shown here is derived from an EMBL/GenBank/DDBJ whole genome shotgun (WGS) entry which is preliminary data.</text>
</comment>
<dbReference type="EMBL" id="MU154554">
    <property type="protein sequence ID" value="KAF9496228.1"/>
    <property type="molecule type" value="Genomic_DNA"/>
</dbReference>
<keyword evidence="4" id="KW-0413">Isomerase</keyword>
<dbReference type="GO" id="GO:0003755">
    <property type="term" value="F:peptidyl-prolyl cis-trans isomerase activity"/>
    <property type="evidence" value="ECO:0007669"/>
    <property type="project" value="UniProtKB-KW"/>
</dbReference>
<dbReference type="PANTHER" id="PTHR43811:SF19">
    <property type="entry name" value="39 KDA FK506-BINDING NUCLEAR PROTEIN"/>
    <property type="match status" value="1"/>
</dbReference>
<dbReference type="Gene3D" id="3.10.50.40">
    <property type="match status" value="1"/>
</dbReference>
<dbReference type="Proteomes" id="UP000807025">
    <property type="component" value="Unassembled WGS sequence"/>
</dbReference>
<keyword evidence="3" id="KW-0697">Rotamase</keyword>
<evidence type="ECO:0000256" key="3">
    <source>
        <dbReference type="ARBA" id="ARBA00023110"/>
    </source>
</evidence>
<evidence type="ECO:0000259" key="6">
    <source>
        <dbReference type="Pfam" id="PF00254"/>
    </source>
</evidence>
<evidence type="ECO:0000256" key="2">
    <source>
        <dbReference type="ARBA" id="ARBA00013194"/>
    </source>
</evidence>
<proteinExistence type="predicted"/>
<evidence type="ECO:0000313" key="7">
    <source>
        <dbReference type="EMBL" id="KAF9496228.1"/>
    </source>
</evidence>
<evidence type="ECO:0000256" key="1">
    <source>
        <dbReference type="ARBA" id="ARBA00000971"/>
    </source>
</evidence>
<accession>A0A9P6A025</accession>
<evidence type="ECO:0000313" key="8">
    <source>
        <dbReference type="Proteomes" id="UP000807025"/>
    </source>
</evidence>
<dbReference type="PANTHER" id="PTHR43811">
    <property type="entry name" value="FKBP-TYPE PEPTIDYL-PROLYL CIS-TRANS ISOMERASE FKPA"/>
    <property type="match status" value="1"/>
</dbReference>
<dbReference type="InterPro" id="IPR001179">
    <property type="entry name" value="PPIase_FKBP_dom"/>
</dbReference>
<evidence type="ECO:0000256" key="4">
    <source>
        <dbReference type="ARBA" id="ARBA00023235"/>
    </source>
</evidence>
<evidence type="ECO:0000256" key="5">
    <source>
        <dbReference type="SAM" id="MobiDB-lite"/>
    </source>
</evidence>
<dbReference type="EC" id="5.2.1.8" evidence="2"/>
<feature type="region of interest" description="Disordered" evidence="5">
    <location>
        <begin position="1"/>
        <end position="24"/>
    </location>
</feature>
<dbReference type="SUPFAM" id="SSF54534">
    <property type="entry name" value="FKBP-like"/>
    <property type="match status" value="1"/>
</dbReference>
<reference evidence="7" key="1">
    <citation type="submission" date="2020-11" db="EMBL/GenBank/DDBJ databases">
        <authorList>
            <consortium name="DOE Joint Genome Institute"/>
            <person name="Ahrendt S."/>
            <person name="Riley R."/>
            <person name="Andreopoulos W."/>
            <person name="Labutti K."/>
            <person name="Pangilinan J."/>
            <person name="Ruiz-Duenas F.J."/>
            <person name="Barrasa J.M."/>
            <person name="Sanchez-Garcia M."/>
            <person name="Camarero S."/>
            <person name="Miyauchi S."/>
            <person name="Serrano A."/>
            <person name="Linde D."/>
            <person name="Babiker R."/>
            <person name="Drula E."/>
            <person name="Ayuso-Fernandez I."/>
            <person name="Pacheco R."/>
            <person name="Padilla G."/>
            <person name="Ferreira P."/>
            <person name="Barriuso J."/>
            <person name="Kellner H."/>
            <person name="Castanera R."/>
            <person name="Alfaro M."/>
            <person name="Ramirez L."/>
            <person name="Pisabarro A.G."/>
            <person name="Kuo A."/>
            <person name="Tritt A."/>
            <person name="Lipzen A."/>
            <person name="He G."/>
            <person name="Yan M."/>
            <person name="Ng V."/>
            <person name="Cullen D."/>
            <person name="Martin F."/>
            <person name="Rosso M.-N."/>
            <person name="Henrissat B."/>
            <person name="Hibbett D."/>
            <person name="Martinez A.T."/>
            <person name="Grigoriev I.V."/>
        </authorList>
    </citation>
    <scope>NUCLEOTIDE SEQUENCE</scope>
    <source>
        <strain evidence="7">ATCC 90797</strain>
    </source>
</reference>
<gene>
    <name evidence="7" type="ORF">BDN71DRAFT_1505925</name>
</gene>
<feature type="domain" description="PPIase FKBP-type" evidence="6">
    <location>
        <begin position="108"/>
        <end position="176"/>
    </location>
</feature>